<gene>
    <name evidence="15" type="primary">FGENESH: predicted gene_16.154</name>
    <name evidence="15" type="ORF">BN2166_0071280</name>
</gene>
<protein>
    <submittedName>
        <fullName evidence="15">FGENESH: predicted gene_16.154 protein</fullName>
    </submittedName>
</protein>
<keyword evidence="3" id="KW-0813">Transport</keyword>
<dbReference type="InterPro" id="IPR013130">
    <property type="entry name" value="Fe3_Rdtase_TM_dom"/>
</dbReference>
<evidence type="ECO:0000256" key="7">
    <source>
        <dbReference type="ARBA" id="ARBA00023002"/>
    </source>
</evidence>
<comment type="subcellular location">
    <subcellularLocation>
        <location evidence="1">Membrane</location>
        <topology evidence="1">Multi-pass membrane protein</topology>
    </subcellularLocation>
</comment>
<accession>A0A0K3CRE0</accession>
<reference evidence="15 16" key="1">
    <citation type="submission" date="2015-07" db="EMBL/GenBank/DDBJ databases">
        <authorList>
            <person name="Cajimat M.N.B."/>
            <person name="Milazzo M.L."/>
            <person name="Fulhorst C.F."/>
        </authorList>
    </citation>
    <scope>NUCLEOTIDE SEQUENCE [LARGE SCALE GENOMIC DNA]</scope>
    <source>
        <strain evidence="15">Single colony</strain>
    </source>
</reference>
<dbReference type="GO" id="GO:0000293">
    <property type="term" value="F:ferric-chelate reductase activity"/>
    <property type="evidence" value="ECO:0007669"/>
    <property type="project" value="UniProtKB-ARBA"/>
</dbReference>
<keyword evidence="8" id="KW-0406">Ion transport</keyword>
<keyword evidence="6 12" id="KW-1133">Transmembrane helix</keyword>
<evidence type="ECO:0000313" key="16">
    <source>
        <dbReference type="Proteomes" id="UP000199069"/>
    </source>
</evidence>
<feature type="chain" id="PRO_5005495372" evidence="13">
    <location>
        <begin position="27"/>
        <end position="705"/>
    </location>
</feature>
<comment type="similarity">
    <text evidence="2">Belongs to the ferric reductase (FRE) family.</text>
</comment>
<dbReference type="GO" id="GO:0006879">
    <property type="term" value="P:intracellular iron ion homeostasis"/>
    <property type="evidence" value="ECO:0007669"/>
    <property type="project" value="TreeGrafter"/>
</dbReference>
<dbReference type="GO" id="GO:0006826">
    <property type="term" value="P:iron ion transport"/>
    <property type="evidence" value="ECO:0007669"/>
    <property type="project" value="TreeGrafter"/>
</dbReference>
<dbReference type="SFLD" id="SFLDG01168">
    <property type="entry name" value="Ferric_reductase_subgroup_(FRE"/>
    <property type="match status" value="1"/>
</dbReference>
<dbReference type="CDD" id="cd06186">
    <property type="entry name" value="NOX_Duox_like_FAD_NADP"/>
    <property type="match status" value="1"/>
</dbReference>
<organism evidence="15 16">
    <name type="scientific">Rhodotorula toruloides</name>
    <name type="common">Yeast</name>
    <name type="synonym">Rhodosporidium toruloides</name>
    <dbReference type="NCBI Taxonomy" id="5286"/>
    <lineage>
        <taxon>Eukaryota</taxon>
        <taxon>Fungi</taxon>
        <taxon>Dikarya</taxon>
        <taxon>Basidiomycota</taxon>
        <taxon>Pucciniomycotina</taxon>
        <taxon>Microbotryomycetes</taxon>
        <taxon>Sporidiobolales</taxon>
        <taxon>Sporidiobolaceae</taxon>
        <taxon>Rhodotorula</taxon>
    </lineage>
</organism>
<keyword evidence="9 12" id="KW-0472">Membrane</keyword>
<keyword evidence="16" id="KW-1185">Reference proteome</keyword>
<dbReference type="PANTHER" id="PTHR32361">
    <property type="entry name" value="FERRIC/CUPRIC REDUCTASE TRANSMEMBRANE COMPONENT"/>
    <property type="match status" value="1"/>
</dbReference>
<feature type="transmembrane region" description="Helical" evidence="12">
    <location>
        <begin position="169"/>
        <end position="191"/>
    </location>
</feature>
<evidence type="ECO:0000256" key="9">
    <source>
        <dbReference type="ARBA" id="ARBA00023136"/>
    </source>
</evidence>
<dbReference type="GO" id="GO:0015677">
    <property type="term" value="P:copper ion import"/>
    <property type="evidence" value="ECO:0007669"/>
    <property type="project" value="TreeGrafter"/>
</dbReference>
<evidence type="ECO:0000256" key="3">
    <source>
        <dbReference type="ARBA" id="ARBA00022448"/>
    </source>
</evidence>
<keyword evidence="4 12" id="KW-0812">Transmembrane</keyword>
<evidence type="ECO:0000313" key="15">
    <source>
        <dbReference type="EMBL" id="CTR11267.1"/>
    </source>
</evidence>
<keyword evidence="5" id="KW-0249">Electron transport</keyword>
<evidence type="ECO:0000256" key="10">
    <source>
        <dbReference type="ARBA" id="ARBA00023180"/>
    </source>
</evidence>
<keyword evidence="10" id="KW-0325">Glycoprotein</keyword>
<proteinExistence type="inferred from homology"/>
<evidence type="ECO:0000259" key="14">
    <source>
        <dbReference type="PROSITE" id="PS51384"/>
    </source>
</evidence>
<feature type="transmembrane region" description="Helical" evidence="12">
    <location>
        <begin position="313"/>
        <end position="331"/>
    </location>
</feature>
<dbReference type="GO" id="GO:0005886">
    <property type="term" value="C:plasma membrane"/>
    <property type="evidence" value="ECO:0007669"/>
    <property type="project" value="TreeGrafter"/>
</dbReference>
<evidence type="ECO:0000256" key="12">
    <source>
        <dbReference type="SAM" id="Phobius"/>
    </source>
</evidence>
<dbReference type="STRING" id="5286.A0A0K3CRE0"/>
<evidence type="ECO:0000256" key="2">
    <source>
        <dbReference type="ARBA" id="ARBA00006278"/>
    </source>
</evidence>
<dbReference type="Gene3D" id="3.40.50.80">
    <property type="entry name" value="Nucleotide-binding domain of ferredoxin-NADP reductase (FNR) module"/>
    <property type="match status" value="1"/>
</dbReference>
<feature type="transmembrane region" description="Helical" evidence="12">
    <location>
        <begin position="93"/>
        <end position="115"/>
    </location>
</feature>
<dbReference type="SFLD" id="SFLDS00052">
    <property type="entry name" value="Ferric_Reductase_Domain"/>
    <property type="match status" value="1"/>
</dbReference>
<keyword evidence="7" id="KW-0560">Oxidoreductase</keyword>
<dbReference type="InterPro" id="IPR013121">
    <property type="entry name" value="Fe_red_NAD-bd_6"/>
</dbReference>
<dbReference type="PANTHER" id="PTHR32361:SF9">
    <property type="entry name" value="FERRIC REDUCTASE TRANSMEMBRANE COMPONENT 3-RELATED"/>
    <property type="match status" value="1"/>
</dbReference>
<keyword evidence="13" id="KW-0732">Signal</keyword>
<dbReference type="OMA" id="YWANTAG"/>
<dbReference type="InterPro" id="IPR039261">
    <property type="entry name" value="FNR_nucleotide-bd"/>
</dbReference>
<sequence>MAHRRARSRACPSTPALLALLPLTLSSSTSRRRPSSTRQLPLSVMAAFNTPSFISLAAAAADAAGHGGKAAQDSGAKAEKARQKLLSARYTDIYVWIMAALLGFLILRNLILTAARSFDRRRRRQAAPNEKGRPNGFDAYNDKPAVLRWSDKVDSLALKPVRGLPTEWTYLRLVLVTVIVIVNTVFCVVGSTQLHSAQSAGSSIARAFSRRCGRIATANYPILFMFAGRNSVIAKLTGLSYQSLRFYHILLGFIAFVESFVHTIAYIAHYMIWQGKDKLAHEATEKYFKWGVVAVVFMFVNCLFGLKWLSYEVFLLLHAVGAALILAGSWYHRPIMQDWVYAAVAIWAAERVFRGFHHVGSVVGARFFLRAPLVKARTEVQDDAIKLSVPANGQTWTAGQHVYLSFWGLDLLRRPWLFGWTQSHPFSIANVPSADATASREMRFVLRVQGGLTRELAAHIARRSEAKGGQAVDCWVSVEGPHGALRPRLVKAFSTDDYFVFVQARLQQQQTSTRFSSLLADQVGPSVFDVSRSATHAAAPLSGITHPLSVAADVCRRAAAGEAVVTSKIKLVWALHRLEQAAWVQETLEETRSWAEKANLDLSVSLYVTRTASAATSGTSSPSSSASIDEEKKEDHGEEINAGGKCRKYSGRPDVHDEVAKAVSDSPGRTLIISCGPEALANEVAEAATPYLSSAVKVDIARFEC</sequence>
<dbReference type="Proteomes" id="UP000199069">
    <property type="component" value="Unassembled WGS sequence"/>
</dbReference>
<name>A0A0K3CRE0_RHOTO</name>
<dbReference type="InterPro" id="IPR051410">
    <property type="entry name" value="Ferric/Cupric_Reductase"/>
</dbReference>
<feature type="transmembrane region" description="Helical" evidence="12">
    <location>
        <begin position="287"/>
        <end position="307"/>
    </location>
</feature>
<dbReference type="AlphaFoldDB" id="A0A0K3CRE0"/>
<feature type="region of interest" description="Disordered" evidence="11">
    <location>
        <begin position="615"/>
        <end position="651"/>
    </location>
</feature>
<evidence type="ECO:0000256" key="1">
    <source>
        <dbReference type="ARBA" id="ARBA00004141"/>
    </source>
</evidence>
<feature type="domain" description="FAD-binding FR-type" evidence="14">
    <location>
        <begin position="366"/>
        <end position="488"/>
    </location>
</feature>
<feature type="transmembrane region" description="Helical" evidence="12">
    <location>
        <begin position="246"/>
        <end position="267"/>
    </location>
</feature>
<dbReference type="InterPro" id="IPR013112">
    <property type="entry name" value="FAD-bd_8"/>
</dbReference>
<feature type="compositionally biased region" description="Low complexity" evidence="11">
    <location>
        <begin position="615"/>
        <end position="627"/>
    </location>
</feature>
<feature type="compositionally biased region" description="Basic and acidic residues" evidence="11">
    <location>
        <begin position="629"/>
        <end position="639"/>
    </location>
</feature>
<evidence type="ECO:0000256" key="13">
    <source>
        <dbReference type="SAM" id="SignalP"/>
    </source>
</evidence>
<evidence type="ECO:0000256" key="6">
    <source>
        <dbReference type="ARBA" id="ARBA00022989"/>
    </source>
</evidence>
<evidence type="ECO:0000256" key="11">
    <source>
        <dbReference type="SAM" id="MobiDB-lite"/>
    </source>
</evidence>
<dbReference type="InterPro" id="IPR017927">
    <property type="entry name" value="FAD-bd_FR_type"/>
</dbReference>
<dbReference type="PROSITE" id="PS51384">
    <property type="entry name" value="FAD_FR"/>
    <property type="match status" value="1"/>
</dbReference>
<dbReference type="Pfam" id="PF08022">
    <property type="entry name" value="FAD_binding_8"/>
    <property type="match status" value="1"/>
</dbReference>
<feature type="signal peptide" evidence="13">
    <location>
        <begin position="1"/>
        <end position="26"/>
    </location>
</feature>
<dbReference type="Pfam" id="PF08030">
    <property type="entry name" value="NAD_binding_6"/>
    <property type="match status" value="1"/>
</dbReference>
<evidence type="ECO:0000256" key="8">
    <source>
        <dbReference type="ARBA" id="ARBA00023065"/>
    </source>
</evidence>
<dbReference type="Pfam" id="PF01794">
    <property type="entry name" value="Ferric_reduct"/>
    <property type="match status" value="1"/>
</dbReference>
<evidence type="ECO:0000256" key="5">
    <source>
        <dbReference type="ARBA" id="ARBA00022982"/>
    </source>
</evidence>
<dbReference type="EMBL" id="CWKI01000016">
    <property type="protein sequence ID" value="CTR11267.1"/>
    <property type="molecule type" value="Genomic_DNA"/>
</dbReference>
<evidence type="ECO:0000256" key="4">
    <source>
        <dbReference type="ARBA" id="ARBA00022692"/>
    </source>
</evidence>